<name>A0A0E0FDV1_9ORYZ</name>
<dbReference type="Pfam" id="PF03478">
    <property type="entry name" value="Beta-prop_KIB1-4"/>
    <property type="match status" value="1"/>
</dbReference>
<dbReference type="InterPro" id="IPR036047">
    <property type="entry name" value="F-box-like_dom_sf"/>
</dbReference>
<feature type="domain" description="F-box" evidence="1">
    <location>
        <begin position="23"/>
        <end position="56"/>
    </location>
</feature>
<dbReference type="AlphaFoldDB" id="A0A0E0FDV1"/>
<evidence type="ECO:0000259" key="1">
    <source>
        <dbReference type="Pfam" id="PF00646"/>
    </source>
</evidence>
<keyword evidence="4" id="KW-1185">Reference proteome</keyword>
<evidence type="ECO:0000259" key="2">
    <source>
        <dbReference type="Pfam" id="PF03478"/>
    </source>
</evidence>
<proteinExistence type="predicted"/>
<dbReference type="PANTHER" id="PTHR33110">
    <property type="entry name" value="F-BOX/KELCH-REPEAT PROTEIN-RELATED"/>
    <property type="match status" value="1"/>
</dbReference>
<evidence type="ECO:0000313" key="4">
    <source>
        <dbReference type="Proteomes" id="UP000008021"/>
    </source>
</evidence>
<dbReference type="HOGENOM" id="CLU_019286_9_1_1"/>
<dbReference type="Gene3D" id="1.20.1280.50">
    <property type="match status" value="1"/>
</dbReference>
<evidence type="ECO:0000313" key="3">
    <source>
        <dbReference type="EnsemblPlants" id="OMERI12G12690.1"/>
    </source>
</evidence>
<sequence length="444" mass="48124">MVESQWSSSSLPPAKRNPSPWQSELCNDLLGLVLQRLPSHADRVRLRAVCRSWRAAAAAAGAPPPMPWLALRDGGLIDFDGNPVRCPRHILRDGVVSFHPVGGGNLVFLEHDDGCFSLMNPLSAASGDRDDPLLPLPELAAAVRRAVDSCETRTVAVAAYTPKPSYSTVIMSSSPSPVVDSSSSPPDTLVAALILNRCAVAISTCKRHDGDDASFSFMDERSRIRLVSLRATAICAIAFLHGKLYAITSKEGLHVLDLDNGGGGGGAVFRPCIADDPEKKSVHVDVERRGHLVVRYLVESGGRLLMVRWWKSLPRLPPPVWSADRPPSRFEVLEADGDLAAGGGGGRWKAVGSLRGRALFLRKADSRSVVAAAGGGGGVAGAREDCIYFMRRSFWYPSKEEDFGKSGVYDMRSGEISPLQLPERGTAELRLHCEYPRWFFPADY</sequence>
<dbReference type="Pfam" id="PF00646">
    <property type="entry name" value="F-box"/>
    <property type="match status" value="1"/>
</dbReference>
<dbReference type="PANTHER" id="PTHR33110:SF143">
    <property type="entry name" value="F-BOX DOMAIN CONTAINING PROTEIN, EXPRESSED"/>
    <property type="match status" value="1"/>
</dbReference>
<dbReference type="SUPFAM" id="SSF81383">
    <property type="entry name" value="F-box domain"/>
    <property type="match status" value="1"/>
</dbReference>
<evidence type="ECO:0008006" key="5">
    <source>
        <dbReference type="Google" id="ProtNLM"/>
    </source>
</evidence>
<dbReference type="InterPro" id="IPR005174">
    <property type="entry name" value="KIB1-4_b-propeller"/>
</dbReference>
<dbReference type="EnsemblPlants" id="OMERI12G12690.1">
    <property type="protein sequence ID" value="OMERI12G12690.1"/>
    <property type="gene ID" value="OMERI12G12690"/>
</dbReference>
<reference evidence="3" key="2">
    <citation type="submission" date="2018-05" db="EMBL/GenBank/DDBJ databases">
        <title>OmerRS3 (Oryza meridionalis Reference Sequence Version 3).</title>
        <authorList>
            <person name="Zhang J."/>
            <person name="Kudrna D."/>
            <person name="Lee S."/>
            <person name="Talag J."/>
            <person name="Welchert J."/>
            <person name="Wing R.A."/>
        </authorList>
    </citation>
    <scope>NUCLEOTIDE SEQUENCE [LARGE SCALE GENOMIC DNA]</scope>
    <source>
        <strain evidence="3">cv. OR44</strain>
    </source>
</reference>
<accession>A0A0E0FDV1</accession>
<dbReference type="CDD" id="cd09917">
    <property type="entry name" value="F-box_SF"/>
    <property type="match status" value="1"/>
</dbReference>
<reference evidence="3" key="1">
    <citation type="submission" date="2015-04" db="UniProtKB">
        <authorList>
            <consortium name="EnsemblPlants"/>
        </authorList>
    </citation>
    <scope>IDENTIFICATION</scope>
</reference>
<feature type="domain" description="KIB1-4 beta-propeller" evidence="2">
    <location>
        <begin position="103"/>
        <end position="410"/>
    </location>
</feature>
<dbReference type="Gramene" id="OMERI12G12690.1">
    <property type="protein sequence ID" value="OMERI12G12690.1"/>
    <property type="gene ID" value="OMERI12G12690"/>
</dbReference>
<protein>
    <recommendedName>
        <fullName evidence="5">DUF295 domain-containing protein</fullName>
    </recommendedName>
</protein>
<dbReference type="Proteomes" id="UP000008021">
    <property type="component" value="Chromosome 12"/>
</dbReference>
<organism evidence="3">
    <name type="scientific">Oryza meridionalis</name>
    <dbReference type="NCBI Taxonomy" id="40149"/>
    <lineage>
        <taxon>Eukaryota</taxon>
        <taxon>Viridiplantae</taxon>
        <taxon>Streptophyta</taxon>
        <taxon>Embryophyta</taxon>
        <taxon>Tracheophyta</taxon>
        <taxon>Spermatophyta</taxon>
        <taxon>Magnoliopsida</taxon>
        <taxon>Liliopsida</taxon>
        <taxon>Poales</taxon>
        <taxon>Poaceae</taxon>
        <taxon>BOP clade</taxon>
        <taxon>Oryzoideae</taxon>
        <taxon>Oryzeae</taxon>
        <taxon>Oryzinae</taxon>
        <taxon>Oryza</taxon>
    </lineage>
</organism>
<dbReference type="eggNOG" id="ENOG502T28V">
    <property type="taxonomic scope" value="Eukaryota"/>
</dbReference>
<dbReference type="InterPro" id="IPR001810">
    <property type="entry name" value="F-box_dom"/>
</dbReference>